<dbReference type="InterPro" id="IPR007125">
    <property type="entry name" value="H2A/H2B/H3"/>
</dbReference>
<feature type="compositionally biased region" description="Acidic residues" evidence="1">
    <location>
        <begin position="27"/>
        <end position="38"/>
    </location>
</feature>
<organism evidence="3 4">
    <name type="scientific">Fusarium oxysporum f. sp. rapae</name>
    <dbReference type="NCBI Taxonomy" id="485398"/>
    <lineage>
        <taxon>Eukaryota</taxon>
        <taxon>Fungi</taxon>
        <taxon>Dikarya</taxon>
        <taxon>Ascomycota</taxon>
        <taxon>Pezizomycotina</taxon>
        <taxon>Sordariomycetes</taxon>
        <taxon>Hypocreomycetidae</taxon>
        <taxon>Hypocreales</taxon>
        <taxon>Nectriaceae</taxon>
        <taxon>Fusarium</taxon>
        <taxon>Fusarium oxysporum species complex</taxon>
    </lineage>
</organism>
<feature type="region of interest" description="Disordered" evidence="1">
    <location>
        <begin position="150"/>
        <end position="199"/>
    </location>
</feature>
<feature type="compositionally biased region" description="Basic and acidic residues" evidence="1">
    <location>
        <begin position="180"/>
        <end position="199"/>
    </location>
</feature>
<protein>
    <submittedName>
        <fullName evidence="3">Histone H3-like centromeric protein cpar-1</fullName>
    </submittedName>
</protein>
<feature type="compositionally biased region" description="Basic residues" evidence="1">
    <location>
        <begin position="1"/>
        <end position="12"/>
    </location>
</feature>
<comment type="caution">
    <text evidence="3">The sequence shown here is derived from an EMBL/GenBank/DDBJ whole genome shotgun (WGS) entry which is preliminary data.</text>
</comment>
<evidence type="ECO:0000313" key="4">
    <source>
        <dbReference type="Proteomes" id="UP000694050"/>
    </source>
</evidence>
<evidence type="ECO:0000256" key="1">
    <source>
        <dbReference type="SAM" id="MobiDB-lite"/>
    </source>
</evidence>
<feature type="compositionally biased region" description="Acidic residues" evidence="1">
    <location>
        <begin position="158"/>
        <end position="173"/>
    </location>
</feature>
<dbReference type="Proteomes" id="UP000694050">
    <property type="component" value="Unassembled WGS sequence"/>
</dbReference>
<dbReference type="GO" id="GO:0003677">
    <property type="term" value="F:DNA binding"/>
    <property type="evidence" value="ECO:0007669"/>
    <property type="project" value="InterPro"/>
</dbReference>
<accession>A0A8J5NX08</accession>
<dbReference type="Pfam" id="PF00125">
    <property type="entry name" value="Histone"/>
    <property type="match status" value="1"/>
</dbReference>
<feature type="domain" description="Core Histone H2A/H2B/H3" evidence="2">
    <location>
        <begin position="73"/>
        <end position="139"/>
    </location>
</feature>
<sequence length="199" mass="21537">MMPQHISKRKGMKMPEGSNKRKRAEEAIEVGEDEEEEQVGVAQDPESEDVEYAAELNGTGVGNSQDGGAGLVLPEAVFQQLARDILQIERPESSLELEEEALEALQVATEHFLVQVFQGSTLVSSHGNHFMVQASDIKTLCHVLGINNIPGFGPKNEADDEPDYGDEDDEDVSEGSGGDTRVERETDNADEVGRGGDGK</sequence>
<dbReference type="AlphaFoldDB" id="A0A8J5NX08"/>
<evidence type="ECO:0000313" key="3">
    <source>
        <dbReference type="EMBL" id="KAG7415411.1"/>
    </source>
</evidence>
<reference evidence="3" key="1">
    <citation type="submission" date="2021-04" db="EMBL/GenBank/DDBJ databases">
        <title>First draft genome resource for Brassicaceae pathogens Fusarium oxysporum f. sp. raphani and Fusarium oxysporum f. sp. rapae.</title>
        <authorList>
            <person name="Asai S."/>
        </authorList>
    </citation>
    <scope>NUCLEOTIDE SEQUENCE</scope>
    <source>
        <strain evidence="3">Tf1208</strain>
    </source>
</reference>
<gene>
    <name evidence="3" type="primary">cpar-1</name>
    <name evidence="3" type="ORF">Forpe1208_v005677</name>
</gene>
<name>A0A8J5NX08_FUSOX</name>
<proteinExistence type="predicted"/>
<feature type="region of interest" description="Disordered" evidence="1">
    <location>
        <begin position="1"/>
        <end position="47"/>
    </location>
</feature>
<dbReference type="EMBL" id="JAELUQ010000004">
    <property type="protein sequence ID" value="KAG7415411.1"/>
    <property type="molecule type" value="Genomic_DNA"/>
</dbReference>
<evidence type="ECO:0000259" key="2">
    <source>
        <dbReference type="Pfam" id="PF00125"/>
    </source>
</evidence>